<dbReference type="AlphaFoldDB" id="A0A835LWC8"/>
<evidence type="ECO:0000256" key="1">
    <source>
        <dbReference type="SAM" id="MobiDB-lite"/>
    </source>
</evidence>
<protein>
    <submittedName>
        <fullName evidence="2">Uncharacterized protein</fullName>
    </submittedName>
</protein>
<gene>
    <name evidence="2" type="ORF">IFM89_024568</name>
</gene>
<feature type="region of interest" description="Disordered" evidence="1">
    <location>
        <begin position="34"/>
        <end position="66"/>
    </location>
</feature>
<evidence type="ECO:0000313" key="2">
    <source>
        <dbReference type="EMBL" id="KAF9610718.1"/>
    </source>
</evidence>
<dbReference type="EMBL" id="JADFTS010000004">
    <property type="protein sequence ID" value="KAF9610718.1"/>
    <property type="molecule type" value="Genomic_DNA"/>
</dbReference>
<organism evidence="2 3">
    <name type="scientific">Coptis chinensis</name>
    <dbReference type="NCBI Taxonomy" id="261450"/>
    <lineage>
        <taxon>Eukaryota</taxon>
        <taxon>Viridiplantae</taxon>
        <taxon>Streptophyta</taxon>
        <taxon>Embryophyta</taxon>
        <taxon>Tracheophyta</taxon>
        <taxon>Spermatophyta</taxon>
        <taxon>Magnoliopsida</taxon>
        <taxon>Ranunculales</taxon>
        <taxon>Ranunculaceae</taxon>
        <taxon>Coptidoideae</taxon>
        <taxon>Coptis</taxon>
    </lineage>
</organism>
<dbReference type="Proteomes" id="UP000631114">
    <property type="component" value="Unassembled WGS sequence"/>
</dbReference>
<feature type="compositionally biased region" description="Pro residues" evidence="1">
    <location>
        <begin position="49"/>
        <end position="64"/>
    </location>
</feature>
<sequence length="283" mass="31006">MCASTDYGSTRASYRTGLLYVFTSSLSNVEGRTHFHKDKSKHTDKGTPVGPPPESESPADPPIPSDLNNPCVFDVTSFGAVGKRLVQLNQLDGVLMPPSGPDCWPEGDSKGCGSSREMRAKVEKEMDLCRKDYMCVYSHTSLCRSTAYGRCVADTSHSVVVVPHVVRKCVMRGGGIHHGPTIGVIECPKLNSLKSGIGVLNDFPCVSIPCNARDSHYQQIYFSPENCVITNRVYRSASPTGLVVEIQGPLVKGVHLLLLMLRAFIGAGGTERPNWFWFTRSWR</sequence>
<keyword evidence="3" id="KW-1185">Reference proteome</keyword>
<dbReference type="OrthoDB" id="10651290at2759"/>
<evidence type="ECO:0000313" key="3">
    <source>
        <dbReference type="Proteomes" id="UP000631114"/>
    </source>
</evidence>
<reference evidence="2 3" key="1">
    <citation type="submission" date="2020-10" db="EMBL/GenBank/DDBJ databases">
        <title>The Coptis chinensis genome and diversification of protoberbering-type alkaloids.</title>
        <authorList>
            <person name="Wang B."/>
            <person name="Shu S."/>
            <person name="Song C."/>
            <person name="Liu Y."/>
        </authorList>
    </citation>
    <scope>NUCLEOTIDE SEQUENCE [LARGE SCALE GENOMIC DNA]</scope>
    <source>
        <strain evidence="2">HL-2020</strain>
        <tissue evidence="2">Leaf</tissue>
    </source>
</reference>
<name>A0A835LWC8_9MAGN</name>
<proteinExistence type="predicted"/>
<comment type="caution">
    <text evidence="2">The sequence shown here is derived from an EMBL/GenBank/DDBJ whole genome shotgun (WGS) entry which is preliminary data.</text>
</comment>
<accession>A0A835LWC8</accession>